<dbReference type="Proteomes" id="UP001285441">
    <property type="component" value="Unassembled WGS sequence"/>
</dbReference>
<feature type="region of interest" description="Disordered" evidence="1">
    <location>
        <begin position="1"/>
        <end position="21"/>
    </location>
</feature>
<reference evidence="2" key="2">
    <citation type="submission" date="2023-06" db="EMBL/GenBank/DDBJ databases">
        <authorList>
            <consortium name="Lawrence Berkeley National Laboratory"/>
            <person name="Haridas S."/>
            <person name="Hensen N."/>
            <person name="Bonometti L."/>
            <person name="Westerberg I."/>
            <person name="Brannstrom I.O."/>
            <person name="Guillou S."/>
            <person name="Cros-Aarteil S."/>
            <person name="Calhoun S."/>
            <person name="Kuo A."/>
            <person name="Mondo S."/>
            <person name="Pangilinan J."/>
            <person name="Riley R."/>
            <person name="LaButti K."/>
            <person name="Andreopoulos B."/>
            <person name="Lipzen A."/>
            <person name="Chen C."/>
            <person name="Yanf M."/>
            <person name="Daum C."/>
            <person name="Ng V."/>
            <person name="Clum A."/>
            <person name="Steindorff A."/>
            <person name="Ohm R."/>
            <person name="Martin F."/>
            <person name="Silar P."/>
            <person name="Natvig D."/>
            <person name="Lalanne C."/>
            <person name="Gautier V."/>
            <person name="Ament-velasquez S.L."/>
            <person name="Kruys A."/>
            <person name="Hutchinson M.I."/>
            <person name="Powell A.J."/>
            <person name="Barry K."/>
            <person name="Miller A.N."/>
            <person name="Grigoriev I.V."/>
            <person name="Debuchy R."/>
            <person name="Gladieux P."/>
            <person name="Thoren M.H."/>
            <person name="Johannesson H."/>
        </authorList>
    </citation>
    <scope>NUCLEOTIDE SEQUENCE</scope>
    <source>
        <strain evidence="2">CBS 232.78</strain>
    </source>
</reference>
<keyword evidence="3" id="KW-1185">Reference proteome</keyword>
<comment type="caution">
    <text evidence="2">The sequence shown here is derived from an EMBL/GenBank/DDBJ whole genome shotgun (WGS) entry which is preliminary data.</text>
</comment>
<feature type="region of interest" description="Disordered" evidence="1">
    <location>
        <begin position="285"/>
        <end position="364"/>
    </location>
</feature>
<dbReference type="AlphaFoldDB" id="A0AAE0NI80"/>
<feature type="compositionally biased region" description="Pro residues" evidence="1">
    <location>
        <begin position="334"/>
        <end position="348"/>
    </location>
</feature>
<proteinExistence type="predicted"/>
<sequence length="474" mass="52563">MANDGNEPEQPLPRLFEQDNSLPVGIHYSSPSTLPFNMDDNAGNLDQPQAPYNASPHYQDPLHAVWSNIIRNTVRPEVPLLVHARPADQPPIALEPRFPSDPFMSRYATAIRKYEARQKMEAETSHVNWHGIAVQDWEARREMLAEVSPVNAQPVHEQDPDHSQPEDNWPGMVDHAFAEPGLPDQSLFGQSIANPGLGVVAELGATEQEWLEWRQPPQVTEEEFDSLMNQDSVVNDDRGDVAAAAAAAAADPNMDEDEVDLVWWPPQYTDEELFRMVSESIQAQMRGGGSGVVAQRGSDVESSHSMSSSRTARSHDHDDDSPRPAVQPSRPLAPTLPRPPPPPPPPSPASQSSPSSSFDISIRPDFSLNPQVNYSFIPCPFPTLPPRPQPVEESKQQHSSATAAKCAIGHTTIHHDVALSSQNYNPHYCSGLDGKTYQQWHKDVNHTDEAAKHLHQRRIRKMVLLARENQEAVA</sequence>
<feature type="compositionally biased region" description="Basic and acidic residues" evidence="1">
    <location>
        <begin position="313"/>
        <end position="322"/>
    </location>
</feature>
<accession>A0AAE0NI80</accession>
<evidence type="ECO:0000313" key="3">
    <source>
        <dbReference type="Proteomes" id="UP001285441"/>
    </source>
</evidence>
<evidence type="ECO:0000313" key="2">
    <source>
        <dbReference type="EMBL" id="KAK3382022.1"/>
    </source>
</evidence>
<feature type="compositionally biased region" description="Low complexity" evidence="1">
    <location>
        <begin position="349"/>
        <end position="364"/>
    </location>
</feature>
<name>A0AAE0NI80_9PEZI</name>
<dbReference type="EMBL" id="JAULSW010000005">
    <property type="protein sequence ID" value="KAK3382022.1"/>
    <property type="molecule type" value="Genomic_DNA"/>
</dbReference>
<gene>
    <name evidence="2" type="ORF">B0H63DRAFT_524699</name>
</gene>
<feature type="region of interest" description="Disordered" evidence="1">
    <location>
        <begin position="384"/>
        <end position="403"/>
    </location>
</feature>
<protein>
    <submittedName>
        <fullName evidence="2">Uncharacterized protein</fullName>
    </submittedName>
</protein>
<organism evidence="2 3">
    <name type="scientific">Podospora didyma</name>
    <dbReference type="NCBI Taxonomy" id="330526"/>
    <lineage>
        <taxon>Eukaryota</taxon>
        <taxon>Fungi</taxon>
        <taxon>Dikarya</taxon>
        <taxon>Ascomycota</taxon>
        <taxon>Pezizomycotina</taxon>
        <taxon>Sordariomycetes</taxon>
        <taxon>Sordariomycetidae</taxon>
        <taxon>Sordariales</taxon>
        <taxon>Podosporaceae</taxon>
        <taxon>Podospora</taxon>
    </lineage>
</organism>
<evidence type="ECO:0000256" key="1">
    <source>
        <dbReference type="SAM" id="MobiDB-lite"/>
    </source>
</evidence>
<reference evidence="2" key="1">
    <citation type="journal article" date="2023" name="Mol. Phylogenet. Evol.">
        <title>Genome-scale phylogeny and comparative genomics of the fungal order Sordariales.</title>
        <authorList>
            <person name="Hensen N."/>
            <person name="Bonometti L."/>
            <person name="Westerberg I."/>
            <person name="Brannstrom I.O."/>
            <person name="Guillou S."/>
            <person name="Cros-Aarteil S."/>
            <person name="Calhoun S."/>
            <person name="Haridas S."/>
            <person name="Kuo A."/>
            <person name="Mondo S."/>
            <person name="Pangilinan J."/>
            <person name="Riley R."/>
            <person name="LaButti K."/>
            <person name="Andreopoulos B."/>
            <person name="Lipzen A."/>
            <person name="Chen C."/>
            <person name="Yan M."/>
            <person name="Daum C."/>
            <person name="Ng V."/>
            <person name="Clum A."/>
            <person name="Steindorff A."/>
            <person name="Ohm R.A."/>
            <person name="Martin F."/>
            <person name="Silar P."/>
            <person name="Natvig D.O."/>
            <person name="Lalanne C."/>
            <person name="Gautier V."/>
            <person name="Ament-Velasquez S.L."/>
            <person name="Kruys A."/>
            <person name="Hutchinson M.I."/>
            <person name="Powell A.J."/>
            <person name="Barry K."/>
            <person name="Miller A.N."/>
            <person name="Grigoriev I.V."/>
            <person name="Debuchy R."/>
            <person name="Gladieux P."/>
            <person name="Hiltunen Thoren M."/>
            <person name="Johannesson H."/>
        </authorList>
    </citation>
    <scope>NUCLEOTIDE SEQUENCE</scope>
    <source>
        <strain evidence="2">CBS 232.78</strain>
    </source>
</reference>